<accession>A0A5B7ECJ5</accession>
<feature type="signal peptide" evidence="1">
    <location>
        <begin position="1"/>
        <end position="24"/>
    </location>
</feature>
<name>A0A5B7ECJ5_PORTR</name>
<evidence type="ECO:0008006" key="4">
    <source>
        <dbReference type="Google" id="ProtNLM"/>
    </source>
</evidence>
<evidence type="ECO:0000313" key="2">
    <source>
        <dbReference type="EMBL" id="MPC31980.1"/>
    </source>
</evidence>
<evidence type="ECO:0000256" key="1">
    <source>
        <dbReference type="SAM" id="SignalP"/>
    </source>
</evidence>
<keyword evidence="1" id="KW-0732">Signal</keyword>
<proteinExistence type="predicted"/>
<dbReference type="Proteomes" id="UP000324222">
    <property type="component" value="Unassembled WGS sequence"/>
</dbReference>
<dbReference type="EMBL" id="VSRR010002539">
    <property type="protein sequence ID" value="MPC31980.1"/>
    <property type="molecule type" value="Genomic_DNA"/>
</dbReference>
<dbReference type="AlphaFoldDB" id="A0A5B7ECJ5"/>
<evidence type="ECO:0000313" key="3">
    <source>
        <dbReference type="Proteomes" id="UP000324222"/>
    </source>
</evidence>
<protein>
    <recommendedName>
        <fullName evidence="4">Secreted protein</fullName>
    </recommendedName>
</protein>
<reference evidence="2 3" key="1">
    <citation type="submission" date="2019-05" db="EMBL/GenBank/DDBJ databases">
        <title>Another draft genome of Portunus trituberculatus and its Hox gene families provides insights of decapod evolution.</title>
        <authorList>
            <person name="Jeong J.-H."/>
            <person name="Song I."/>
            <person name="Kim S."/>
            <person name="Choi T."/>
            <person name="Kim D."/>
            <person name="Ryu S."/>
            <person name="Kim W."/>
        </authorList>
    </citation>
    <scope>NUCLEOTIDE SEQUENCE [LARGE SCALE GENOMIC DNA]</scope>
    <source>
        <tissue evidence="2">Muscle</tissue>
    </source>
</reference>
<comment type="caution">
    <text evidence="2">The sequence shown here is derived from an EMBL/GenBank/DDBJ whole genome shotgun (WGS) entry which is preliminary data.</text>
</comment>
<feature type="chain" id="PRO_5022943013" description="Secreted protein" evidence="1">
    <location>
        <begin position="25"/>
        <end position="78"/>
    </location>
</feature>
<organism evidence="2 3">
    <name type="scientific">Portunus trituberculatus</name>
    <name type="common">Swimming crab</name>
    <name type="synonym">Neptunus trituberculatus</name>
    <dbReference type="NCBI Taxonomy" id="210409"/>
    <lineage>
        <taxon>Eukaryota</taxon>
        <taxon>Metazoa</taxon>
        <taxon>Ecdysozoa</taxon>
        <taxon>Arthropoda</taxon>
        <taxon>Crustacea</taxon>
        <taxon>Multicrustacea</taxon>
        <taxon>Malacostraca</taxon>
        <taxon>Eumalacostraca</taxon>
        <taxon>Eucarida</taxon>
        <taxon>Decapoda</taxon>
        <taxon>Pleocyemata</taxon>
        <taxon>Brachyura</taxon>
        <taxon>Eubrachyura</taxon>
        <taxon>Portunoidea</taxon>
        <taxon>Portunidae</taxon>
        <taxon>Portuninae</taxon>
        <taxon>Portunus</taxon>
    </lineage>
</organism>
<sequence length="78" mass="8445">MTQVLVYFFLVSIVPDSVPGGCDASTYACMSSNVFKSQTPPLKSGITKLFGPSLQFFHSHNDTGYVSSSAGERSKRHP</sequence>
<gene>
    <name evidence="2" type="ORF">E2C01_025281</name>
</gene>
<keyword evidence="3" id="KW-1185">Reference proteome</keyword>